<keyword evidence="4" id="KW-1185">Reference proteome</keyword>
<proteinExistence type="predicted"/>
<reference evidence="3 4" key="1">
    <citation type="journal article" date="2018" name="Mol. Biol. Evol.">
        <title>Broad Genomic Sampling Reveals a Smut Pathogenic Ancestry of the Fungal Clade Ustilaginomycotina.</title>
        <authorList>
            <person name="Kijpornyongpan T."/>
            <person name="Mondo S.J."/>
            <person name="Barry K."/>
            <person name="Sandor L."/>
            <person name="Lee J."/>
            <person name="Lipzen A."/>
            <person name="Pangilinan J."/>
            <person name="LaButti K."/>
            <person name="Hainaut M."/>
            <person name="Henrissat B."/>
            <person name="Grigoriev I.V."/>
            <person name="Spatafora J.W."/>
            <person name="Aime M.C."/>
        </authorList>
    </citation>
    <scope>NUCLEOTIDE SEQUENCE [LARGE SCALE GENOMIC DNA]</scope>
    <source>
        <strain evidence="3 4">MCA 3645</strain>
    </source>
</reference>
<evidence type="ECO:0000256" key="2">
    <source>
        <dbReference type="SAM" id="SignalP"/>
    </source>
</evidence>
<dbReference type="InParanoid" id="A0A317XGV6"/>
<evidence type="ECO:0000313" key="3">
    <source>
        <dbReference type="EMBL" id="PWY97067.1"/>
    </source>
</evidence>
<feature type="compositionally biased region" description="Basic residues" evidence="1">
    <location>
        <begin position="75"/>
        <end position="87"/>
    </location>
</feature>
<evidence type="ECO:0000256" key="1">
    <source>
        <dbReference type="SAM" id="MobiDB-lite"/>
    </source>
</evidence>
<dbReference type="Proteomes" id="UP000246740">
    <property type="component" value="Unassembled WGS sequence"/>
</dbReference>
<sequence>MMSQGQSEQSRVLLSAVLVAASWLIRSPSAMTTSTDLFPAGCFPPRFCLASTIHRTEESKYFQRWFESRIGHNTGSKRHESKQHKRQSCTATECR</sequence>
<name>A0A317XGV6_9BASI</name>
<feature type="signal peptide" evidence="2">
    <location>
        <begin position="1"/>
        <end position="30"/>
    </location>
</feature>
<gene>
    <name evidence="3" type="ORF">BCV70DRAFT_203200</name>
</gene>
<organism evidence="3 4">
    <name type="scientific">Testicularia cyperi</name>
    <dbReference type="NCBI Taxonomy" id="1882483"/>
    <lineage>
        <taxon>Eukaryota</taxon>
        <taxon>Fungi</taxon>
        <taxon>Dikarya</taxon>
        <taxon>Basidiomycota</taxon>
        <taxon>Ustilaginomycotina</taxon>
        <taxon>Ustilaginomycetes</taxon>
        <taxon>Ustilaginales</taxon>
        <taxon>Anthracoideaceae</taxon>
        <taxon>Testicularia</taxon>
    </lineage>
</organism>
<accession>A0A317XGV6</accession>
<dbReference type="EMBL" id="KZ819223">
    <property type="protein sequence ID" value="PWY97067.1"/>
    <property type="molecule type" value="Genomic_DNA"/>
</dbReference>
<protein>
    <recommendedName>
        <fullName evidence="5">Secreted protein</fullName>
    </recommendedName>
</protein>
<feature type="chain" id="PRO_5016425671" description="Secreted protein" evidence="2">
    <location>
        <begin position="31"/>
        <end position="95"/>
    </location>
</feature>
<keyword evidence="2" id="KW-0732">Signal</keyword>
<evidence type="ECO:0000313" key="4">
    <source>
        <dbReference type="Proteomes" id="UP000246740"/>
    </source>
</evidence>
<feature type="region of interest" description="Disordered" evidence="1">
    <location>
        <begin position="73"/>
        <end position="95"/>
    </location>
</feature>
<dbReference type="AlphaFoldDB" id="A0A317XGV6"/>
<evidence type="ECO:0008006" key="5">
    <source>
        <dbReference type="Google" id="ProtNLM"/>
    </source>
</evidence>